<sequence>MHNSAIAGACAGLVSSIVTCPLDVVKTKLQAQGGPDFQPGTALSQGFKGSAGGISGGVGGGLNQLLYPASSGAVVGASGGASATGAHASHAGMGIEWSTSNKEQRSISTEEQRRLERRRYGRGLRATVRQIWEQDGVRGFYRGLGPTVYGYLPTWAIYFTVYDSAKRNLVHDSRSGAEVNFVSHIVAAMTAGVASTICTSPLWVVKTRFMLQSVRDPSTRPYRHTFDAFVQIYRTEGMRGFYKGLIPSLFGVSHVAVQFPLYETFKKWAREANRGGVGADLDPSSILVCSAASKMIASITTYPHEVLRTRLQMQPRLIQEEQRSATNASTPSSSYGSSSRGLHTFVRRRPAWGSVVAGSSSRASWWINAWRSAHYGRAAKSAGIVEVCTRIAQEEGIRGFYKGMGVNLMRTLPSSALTILTYEIIMQQLHKLEEG</sequence>
<dbReference type="GO" id="GO:0031966">
    <property type="term" value="C:mitochondrial membrane"/>
    <property type="evidence" value="ECO:0007669"/>
    <property type="project" value="UniProtKB-SubCell"/>
</dbReference>
<keyword evidence="14" id="KW-1185">Reference proteome</keyword>
<dbReference type="STRING" id="1037660.A0A066WDP0"/>
<feature type="repeat" description="Solcar" evidence="9">
    <location>
        <begin position="63"/>
        <end position="168"/>
    </location>
</feature>
<name>A0A066WDP0_TILAU</name>
<protein>
    <submittedName>
        <fullName evidence="13">Mitochondrial carrier</fullName>
    </submittedName>
</protein>
<feature type="compositionally biased region" description="Low complexity" evidence="11">
    <location>
        <begin position="329"/>
        <end position="339"/>
    </location>
</feature>
<dbReference type="FunCoup" id="A0A066WDP0">
    <property type="interactions" value="62"/>
</dbReference>
<comment type="subcellular location">
    <subcellularLocation>
        <location evidence="1">Mitochondrion membrane</location>
        <topology evidence="1">Multi-pass membrane protein</topology>
    </subcellularLocation>
</comment>
<dbReference type="Pfam" id="PF00153">
    <property type="entry name" value="Mito_carr"/>
    <property type="match status" value="5"/>
</dbReference>
<gene>
    <name evidence="13" type="ORF">K437DRAFT_293296</name>
</gene>
<dbReference type="OrthoDB" id="10266426at2759"/>
<reference evidence="13 14" key="1">
    <citation type="submission" date="2014-05" db="EMBL/GenBank/DDBJ databases">
        <title>Draft genome sequence of a rare smut relative, Tilletiaria anomala UBC 951.</title>
        <authorList>
            <consortium name="DOE Joint Genome Institute"/>
            <person name="Toome M."/>
            <person name="Kuo A."/>
            <person name="Henrissat B."/>
            <person name="Lipzen A."/>
            <person name="Tritt A."/>
            <person name="Yoshinaga Y."/>
            <person name="Zane M."/>
            <person name="Barry K."/>
            <person name="Grigoriev I.V."/>
            <person name="Spatafora J.W."/>
            <person name="Aimea M.C."/>
        </authorList>
    </citation>
    <scope>NUCLEOTIDE SEQUENCE [LARGE SCALE GENOMIC DNA]</scope>
    <source>
        <strain evidence="13 14">UBC 951</strain>
    </source>
</reference>
<dbReference type="PANTHER" id="PTHR45683">
    <property type="entry name" value="MITOCHONDRIAL NICOTINAMIDE ADENINE DINUCLEOTIDE TRANSPORTER 1-RELATED-RELATED"/>
    <property type="match status" value="1"/>
</dbReference>
<dbReference type="GeneID" id="25267144"/>
<dbReference type="Proteomes" id="UP000027361">
    <property type="component" value="Unassembled WGS sequence"/>
</dbReference>
<evidence type="ECO:0000256" key="12">
    <source>
        <dbReference type="SAM" id="SignalP"/>
    </source>
</evidence>
<accession>A0A066WDP0</accession>
<evidence type="ECO:0000256" key="2">
    <source>
        <dbReference type="ARBA" id="ARBA00006375"/>
    </source>
</evidence>
<dbReference type="PROSITE" id="PS50920">
    <property type="entry name" value="SOLCAR"/>
    <property type="match status" value="3"/>
</dbReference>
<dbReference type="SUPFAM" id="SSF103506">
    <property type="entry name" value="Mitochondrial carrier"/>
    <property type="match status" value="1"/>
</dbReference>
<dbReference type="Gene3D" id="1.50.40.10">
    <property type="entry name" value="Mitochondrial carrier domain"/>
    <property type="match status" value="2"/>
</dbReference>
<feature type="region of interest" description="Disordered" evidence="11">
    <location>
        <begin position="320"/>
        <end position="341"/>
    </location>
</feature>
<dbReference type="GO" id="GO:0015215">
    <property type="term" value="F:nucleotide transmembrane transporter activity"/>
    <property type="evidence" value="ECO:0007669"/>
    <property type="project" value="UniProtKB-ARBA"/>
</dbReference>
<keyword evidence="12" id="KW-0732">Signal</keyword>
<evidence type="ECO:0000256" key="6">
    <source>
        <dbReference type="ARBA" id="ARBA00022989"/>
    </source>
</evidence>
<keyword evidence="3 10" id="KW-0813">Transport</keyword>
<dbReference type="InterPro" id="IPR002067">
    <property type="entry name" value="MCP"/>
</dbReference>
<evidence type="ECO:0000256" key="4">
    <source>
        <dbReference type="ARBA" id="ARBA00022692"/>
    </source>
</evidence>
<dbReference type="InParanoid" id="A0A066WDP0"/>
<dbReference type="PRINTS" id="PR00926">
    <property type="entry name" value="MITOCARRIER"/>
</dbReference>
<organism evidence="13 14">
    <name type="scientific">Tilletiaria anomala (strain ATCC 24038 / CBS 436.72 / UBC 951)</name>
    <dbReference type="NCBI Taxonomy" id="1037660"/>
    <lineage>
        <taxon>Eukaryota</taxon>
        <taxon>Fungi</taxon>
        <taxon>Dikarya</taxon>
        <taxon>Basidiomycota</taxon>
        <taxon>Ustilaginomycotina</taxon>
        <taxon>Exobasidiomycetes</taxon>
        <taxon>Georgefischeriales</taxon>
        <taxon>Tilletiariaceae</taxon>
        <taxon>Tilletiaria</taxon>
    </lineage>
</organism>
<dbReference type="InterPro" id="IPR044712">
    <property type="entry name" value="SLC25A32-like"/>
</dbReference>
<dbReference type="OMA" id="CATTIGY"/>
<keyword evidence="6" id="KW-1133">Transmembrane helix</keyword>
<keyword evidence="4 9" id="KW-0812">Transmembrane</keyword>
<keyword evidence="5" id="KW-0677">Repeat</keyword>
<evidence type="ECO:0000256" key="9">
    <source>
        <dbReference type="PROSITE-ProRule" id="PRU00282"/>
    </source>
</evidence>
<proteinExistence type="inferred from homology"/>
<evidence type="ECO:0000256" key="7">
    <source>
        <dbReference type="ARBA" id="ARBA00023128"/>
    </source>
</evidence>
<evidence type="ECO:0000256" key="11">
    <source>
        <dbReference type="SAM" id="MobiDB-lite"/>
    </source>
</evidence>
<keyword evidence="7" id="KW-0496">Mitochondrion</keyword>
<dbReference type="EMBL" id="JMSN01000014">
    <property type="protein sequence ID" value="KDN52072.1"/>
    <property type="molecule type" value="Genomic_DNA"/>
</dbReference>
<feature type="chain" id="PRO_5001628937" evidence="12">
    <location>
        <begin position="17"/>
        <end position="435"/>
    </location>
</feature>
<feature type="repeat" description="Solcar" evidence="9">
    <location>
        <begin position="179"/>
        <end position="268"/>
    </location>
</feature>
<dbReference type="InterPro" id="IPR018108">
    <property type="entry name" value="MCP_transmembrane"/>
</dbReference>
<evidence type="ECO:0000256" key="1">
    <source>
        <dbReference type="ARBA" id="ARBA00004225"/>
    </source>
</evidence>
<evidence type="ECO:0000256" key="3">
    <source>
        <dbReference type="ARBA" id="ARBA00022448"/>
    </source>
</evidence>
<evidence type="ECO:0000313" key="14">
    <source>
        <dbReference type="Proteomes" id="UP000027361"/>
    </source>
</evidence>
<comment type="similarity">
    <text evidence="2 10">Belongs to the mitochondrial carrier (TC 2.A.29) family.</text>
</comment>
<dbReference type="RefSeq" id="XP_013244924.1">
    <property type="nucleotide sequence ID" value="XM_013389470.1"/>
</dbReference>
<evidence type="ECO:0000256" key="8">
    <source>
        <dbReference type="ARBA" id="ARBA00023136"/>
    </source>
</evidence>
<feature type="repeat" description="Solcar" evidence="9">
    <location>
        <begin position="284"/>
        <end position="428"/>
    </location>
</feature>
<dbReference type="HOGENOM" id="CLU_015166_6_1_1"/>
<keyword evidence="8 9" id="KW-0472">Membrane</keyword>
<feature type="signal peptide" evidence="12">
    <location>
        <begin position="1"/>
        <end position="16"/>
    </location>
</feature>
<dbReference type="AlphaFoldDB" id="A0A066WDP0"/>
<evidence type="ECO:0000313" key="13">
    <source>
        <dbReference type="EMBL" id="KDN52072.1"/>
    </source>
</evidence>
<comment type="caution">
    <text evidence="13">The sequence shown here is derived from an EMBL/GenBank/DDBJ whole genome shotgun (WGS) entry which is preliminary data.</text>
</comment>
<evidence type="ECO:0000256" key="5">
    <source>
        <dbReference type="ARBA" id="ARBA00022737"/>
    </source>
</evidence>
<dbReference type="InterPro" id="IPR023395">
    <property type="entry name" value="MCP_dom_sf"/>
</dbReference>
<evidence type="ECO:0000256" key="10">
    <source>
        <dbReference type="RuleBase" id="RU000488"/>
    </source>
</evidence>